<dbReference type="CDD" id="cd04731">
    <property type="entry name" value="HisF"/>
    <property type="match status" value="1"/>
</dbReference>
<accession>A0A7S7LWG7</accession>
<dbReference type="EC" id="4.3.2.10" evidence="4"/>
<evidence type="ECO:0000256" key="5">
    <source>
        <dbReference type="ARBA" id="ARBA00022490"/>
    </source>
</evidence>
<keyword evidence="5" id="KW-0963">Cytoplasm</keyword>
<evidence type="ECO:0000256" key="11">
    <source>
        <dbReference type="ARBA" id="ARBA00047838"/>
    </source>
</evidence>
<protein>
    <recommendedName>
        <fullName evidence="4">imidazole glycerol-phosphate synthase</fullName>
        <ecNumber evidence="4">4.3.2.10</ecNumber>
    </recommendedName>
    <alternativeName>
        <fullName evidence="10">IGP synthase cyclase subunit</fullName>
    </alternativeName>
</protein>
<dbReference type="SUPFAM" id="SSF51366">
    <property type="entry name" value="Ribulose-phoshate binding barrel"/>
    <property type="match status" value="1"/>
</dbReference>
<evidence type="ECO:0000256" key="1">
    <source>
        <dbReference type="ARBA" id="ARBA00005091"/>
    </source>
</evidence>
<evidence type="ECO:0000313" key="13">
    <source>
        <dbReference type="EMBL" id="QOY52685.1"/>
    </source>
</evidence>
<keyword evidence="7 12" id="KW-0368">Histidine biosynthesis</keyword>
<evidence type="ECO:0000256" key="9">
    <source>
        <dbReference type="ARBA" id="ARBA00025475"/>
    </source>
</evidence>
<dbReference type="GO" id="GO:0000105">
    <property type="term" value="P:L-histidine biosynthetic process"/>
    <property type="evidence" value="ECO:0007669"/>
    <property type="project" value="UniProtKB-UniPathway"/>
</dbReference>
<dbReference type="InterPro" id="IPR020021">
    <property type="entry name" value="Glycosyl_amidation-assoc_WbuZ"/>
</dbReference>
<comment type="pathway">
    <text evidence="1">Amino-acid biosynthesis; L-histidine biosynthesis; L-histidine from 5-phospho-alpha-D-ribose 1-diphosphate: step 5/9.</text>
</comment>
<dbReference type="RefSeq" id="WP_194370952.1">
    <property type="nucleotide sequence ID" value="NZ_CP054492.1"/>
</dbReference>
<evidence type="ECO:0000256" key="12">
    <source>
        <dbReference type="RuleBase" id="RU003657"/>
    </source>
</evidence>
<evidence type="ECO:0000256" key="6">
    <source>
        <dbReference type="ARBA" id="ARBA00022605"/>
    </source>
</evidence>
<dbReference type="AlphaFoldDB" id="A0A7S7LWG7"/>
<keyword evidence="6 12" id="KW-0028">Amino-acid biosynthesis</keyword>
<evidence type="ECO:0000256" key="10">
    <source>
        <dbReference type="ARBA" id="ARBA00030264"/>
    </source>
</evidence>
<dbReference type="InterPro" id="IPR004651">
    <property type="entry name" value="HisF"/>
</dbReference>
<dbReference type="InterPro" id="IPR013785">
    <property type="entry name" value="Aldolase_TIM"/>
</dbReference>
<dbReference type="InterPro" id="IPR006062">
    <property type="entry name" value="His_biosynth"/>
</dbReference>
<comment type="function">
    <text evidence="9">IGPS catalyzes the conversion of PRFAR and glutamine to IGP, AICAR and glutamate. The HisF subunit catalyzes the cyclization activity that produces IGP and AICAR from PRFAR using the ammonia provided by the HisH subunit.</text>
</comment>
<evidence type="ECO:0000256" key="2">
    <source>
        <dbReference type="ARBA" id="ARBA00009667"/>
    </source>
</evidence>
<dbReference type="PANTHER" id="PTHR21235">
    <property type="entry name" value="IMIDAZOLE GLYCEROL PHOSPHATE SYNTHASE SUBUNIT HISF/H IGP SYNTHASE SUBUNIT HISF/H"/>
    <property type="match status" value="1"/>
</dbReference>
<gene>
    <name evidence="13" type="primary">hisF</name>
    <name evidence="13" type="ORF">HUE88_03060</name>
</gene>
<comment type="similarity">
    <text evidence="2 12">Belongs to the HisA/HisF family.</text>
</comment>
<evidence type="ECO:0000313" key="14">
    <source>
        <dbReference type="Proteomes" id="UP000593994"/>
    </source>
</evidence>
<sequence>MLRTRIIPCLLLKNESLVKTVKFKEYNYVGDPVNTVRIFNELEVDELMFLDIFASKENRSINFKILQDIANECFMPLSYGGNITSLEDAKRIFEIGFEKVVINSNAFDNLKLIEEIAKYFGNQSVVGSIDIKKSFFGSQKIYSHHGKKKQNVEIVDWAKQLENAGVGELLITSIDKEGSWDGYDIELIKSVTENVQVPVIANGGCGQIEHIGEVVKQANASACAVGSMVVYQKKGMGVLVNFPDRKKLEEALK</sequence>
<dbReference type="GO" id="GO:0016833">
    <property type="term" value="F:oxo-acid-lyase activity"/>
    <property type="evidence" value="ECO:0007669"/>
    <property type="project" value="InterPro"/>
</dbReference>
<keyword evidence="14" id="KW-1185">Reference proteome</keyword>
<organism evidence="13 14">
    <name type="scientific">Candidatus Sulfurimonas baltica</name>
    <dbReference type="NCBI Taxonomy" id="2740404"/>
    <lineage>
        <taxon>Bacteria</taxon>
        <taxon>Pseudomonadati</taxon>
        <taxon>Campylobacterota</taxon>
        <taxon>Epsilonproteobacteria</taxon>
        <taxon>Campylobacterales</taxon>
        <taxon>Sulfurimonadaceae</taxon>
        <taxon>Sulfurimonas</taxon>
    </lineage>
</organism>
<dbReference type="NCBIfam" id="NF038364">
    <property type="entry name" value="AglZ_HisF2_fam"/>
    <property type="match status" value="1"/>
</dbReference>
<keyword evidence="8 13" id="KW-0456">Lyase</keyword>
<dbReference type="InterPro" id="IPR011060">
    <property type="entry name" value="RibuloseP-bd_barrel"/>
</dbReference>
<dbReference type="InterPro" id="IPR050064">
    <property type="entry name" value="IGPS_HisA/HisF"/>
</dbReference>
<dbReference type="PANTHER" id="PTHR21235:SF2">
    <property type="entry name" value="IMIDAZOLE GLYCEROL PHOSPHATE SYNTHASE HISHF"/>
    <property type="match status" value="1"/>
</dbReference>
<dbReference type="UniPathway" id="UPA00031">
    <property type="reaction ID" value="UER00010"/>
</dbReference>
<evidence type="ECO:0000256" key="8">
    <source>
        <dbReference type="ARBA" id="ARBA00023239"/>
    </source>
</evidence>
<comment type="subunit">
    <text evidence="3">Heterodimer of HisH and HisF.</text>
</comment>
<dbReference type="KEGG" id="sbal:HUE88_03060"/>
<evidence type="ECO:0000256" key="3">
    <source>
        <dbReference type="ARBA" id="ARBA00011152"/>
    </source>
</evidence>
<dbReference type="Proteomes" id="UP000593994">
    <property type="component" value="Chromosome"/>
</dbReference>
<reference evidence="13 14" key="1">
    <citation type="submission" date="2020-05" db="EMBL/GenBank/DDBJ databases">
        <title>Sulfurimonas marisnigri, sp. nov., and Sulfurimonas baltica, sp. nov., manganese oxide reducing chemolithoautotrophs of the class Epsilonproteobacteria isolated from the pelagic redoxclines of the Black and Baltic Seas and emended description of the genus Sulfurimonas.</title>
        <authorList>
            <person name="Henkel J.V."/>
            <person name="Laudan C."/>
            <person name="Werner J."/>
            <person name="Neu T."/>
            <person name="Plewe S."/>
            <person name="Sproer C."/>
            <person name="Bunk B."/>
            <person name="Schulz-Vogt H.N."/>
        </authorList>
    </citation>
    <scope>NUCLEOTIDE SEQUENCE [LARGE SCALE GENOMIC DNA]</scope>
    <source>
        <strain evidence="13 14">GD2</strain>
    </source>
</reference>
<dbReference type="EMBL" id="CP054492">
    <property type="protein sequence ID" value="QOY52685.1"/>
    <property type="molecule type" value="Genomic_DNA"/>
</dbReference>
<name>A0A7S7LWG7_9BACT</name>
<dbReference type="GO" id="GO:0000107">
    <property type="term" value="F:imidazoleglycerol-phosphate synthase activity"/>
    <property type="evidence" value="ECO:0007669"/>
    <property type="project" value="InterPro"/>
</dbReference>
<dbReference type="Gene3D" id="3.20.20.70">
    <property type="entry name" value="Aldolase class I"/>
    <property type="match status" value="1"/>
</dbReference>
<evidence type="ECO:0000256" key="4">
    <source>
        <dbReference type="ARBA" id="ARBA00012809"/>
    </source>
</evidence>
<dbReference type="NCBIfam" id="TIGR03572">
    <property type="entry name" value="WbuZ"/>
    <property type="match status" value="1"/>
</dbReference>
<evidence type="ECO:0000256" key="7">
    <source>
        <dbReference type="ARBA" id="ARBA00023102"/>
    </source>
</evidence>
<dbReference type="Pfam" id="PF00977">
    <property type="entry name" value="His_biosynth"/>
    <property type="match status" value="1"/>
</dbReference>
<comment type="catalytic activity">
    <reaction evidence="11">
        <text>5-[(5-phospho-1-deoxy-D-ribulos-1-ylimino)methylamino]-1-(5-phospho-beta-D-ribosyl)imidazole-4-carboxamide + L-glutamine = D-erythro-1-(imidazol-4-yl)glycerol 3-phosphate + 5-amino-1-(5-phospho-beta-D-ribosyl)imidazole-4-carboxamide + L-glutamate + H(+)</text>
        <dbReference type="Rhea" id="RHEA:24793"/>
        <dbReference type="ChEBI" id="CHEBI:15378"/>
        <dbReference type="ChEBI" id="CHEBI:29985"/>
        <dbReference type="ChEBI" id="CHEBI:58278"/>
        <dbReference type="ChEBI" id="CHEBI:58359"/>
        <dbReference type="ChEBI" id="CHEBI:58475"/>
        <dbReference type="ChEBI" id="CHEBI:58525"/>
        <dbReference type="EC" id="4.3.2.10"/>
    </reaction>
</comment>
<proteinExistence type="inferred from homology"/>